<evidence type="ECO:0000256" key="1">
    <source>
        <dbReference type="ARBA" id="ARBA00022536"/>
    </source>
</evidence>
<dbReference type="InterPro" id="IPR051586">
    <property type="entry name" value="PKC-binding_NELL"/>
</dbReference>
<dbReference type="SMART" id="SM00179">
    <property type="entry name" value="EGF_CA"/>
    <property type="match status" value="3"/>
</dbReference>
<dbReference type="FunFam" id="2.10.25.10:FF:000382">
    <property type="entry name" value="Adhesion G protein-coupled receptor E2"/>
    <property type="match status" value="1"/>
</dbReference>
<evidence type="ECO:0000256" key="4">
    <source>
        <dbReference type="ARBA" id="ARBA00023180"/>
    </source>
</evidence>
<dbReference type="Gene3D" id="2.10.25.10">
    <property type="entry name" value="Laminin"/>
    <property type="match status" value="3"/>
</dbReference>
<dbReference type="FunFam" id="2.10.25.10:FF:000269">
    <property type="entry name" value="Adhesion G protein-coupled receptor E2"/>
    <property type="match status" value="1"/>
</dbReference>
<dbReference type="GeneTree" id="ENSGT00940000162597"/>
<dbReference type="InterPro" id="IPR000152">
    <property type="entry name" value="EGF-type_Asp/Asn_hydroxyl_site"/>
</dbReference>
<dbReference type="CDD" id="cd00054">
    <property type="entry name" value="EGF_CA"/>
    <property type="match status" value="3"/>
</dbReference>
<dbReference type="InterPro" id="IPR018097">
    <property type="entry name" value="EGF_Ca-bd_CS"/>
</dbReference>
<dbReference type="Ensembl" id="ENSEAST00005000306.2">
    <property type="protein sequence ID" value="ENSEASP00005000227.2"/>
    <property type="gene ID" value="ENSEASG00005000255.2"/>
</dbReference>
<keyword evidence="4" id="KW-0325">Glycoprotein</keyword>
<evidence type="ECO:0000259" key="7">
    <source>
        <dbReference type="PROSITE" id="PS50026"/>
    </source>
</evidence>
<dbReference type="FunFam" id="2.10.25.10:FF:000216">
    <property type="entry name" value="Adhesion G protein-coupled receptor E2"/>
    <property type="match status" value="1"/>
</dbReference>
<feature type="domain" description="EGF-like" evidence="7">
    <location>
        <begin position="71"/>
        <end position="110"/>
    </location>
</feature>
<keyword evidence="9" id="KW-1185">Reference proteome</keyword>
<dbReference type="InterPro" id="IPR001881">
    <property type="entry name" value="EGF-like_Ca-bd_dom"/>
</dbReference>
<evidence type="ECO:0000313" key="9">
    <source>
        <dbReference type="Proteomes" id="UP000694387"/>
    </source>
</evidence>
<dbReference type="InterPro" id="IPR000742">
    <property type="entry name" value="EGF"/>
</dbReference>
<dbReference type="GO" id="GO:0005615">
    <property type="term" value="C:extracellular space"/>
    <property type="evidence" value="ECO:0007669"/>
    <property type="project" value="TreeGrafter"/>
</dbReference>
<dbReference type="PANTHER" id="PTHR24042:SF5">
    <property type="entry name" value="EGF-LIKE CALCIUM-BINDING DOMAIN-CONTAINING PROTEIN"/>
    <property type="match status" value="1"/>
</dbReference>
<keyword evidence="1 5" id="KW-0245">EGF-like domain</keyword>
<evidence type="ECO:0000256" key="3">
    <source>
        <dbReference type="ARBA" id="ARBA00023157"/>
    </source>
</evidence>
<dbReference type="PROSITE" id="PS01187">
    <property type="entry name" value="EGF_CA"/>
    <property type="match status" value="1"/>
</dbReference>
<sequence length="255" mass="26830">MCPQAQPESGDERTISRISGVDGSSPAVSRGATRELSSVPSLWQSQAGSSVSALWELSPLGGDPLPCCVPDINECGPPLAVSCGKFADCQNVDGSYYCTCAPGYGLVSGATTFRNESENTCQDVDECQQKPRICKGRSVCINTLGSYTCTCLPGLELNPKTRIYVNECASGHNPCHSSTHCLSVLGSYKCCCHPGWKPVPGSPEGPDSTVCAGPELSGCTPGDPHPEQLLTYSMAPTRPQQHEGWGCLLGQVLSL</sequence>
<dbReference type="PROSITE" id="PS50026">
    <property type="entry name" value="EGF_3"/>
    <property type="match status" value="2"/>
</dbReference>
<dbReference type="SMART" id="SM00181">
    <property type="entry name" value="EGF"/>
    <property type="match status" value="3"/>
</dbReference>
<feature type="domain" description="EGF-like" evidence="7">
    <location>
        <begin position="123"/>
        <end position="158"/>
    </location>
</feature>
<evidence type="ECO:0000256" key="2">
    <source>
        <dbReference type="ARBA" id="ARBA00022737"/>
    </source>
</evidence>
<dbReference type="InterPro" id="IPR049883">
    <property type="entry name" value="NOTCH1_EGF-like"/>
</dbReference>
<dbReference type="Proteomes" id="UP000694387">
    <property type="component" value="Chromosome 20"/>
</dbReference>
<dbReference type="SUPFAM" id="SSF57196">
    <property type="entry name" value="EGF/Laminin"/>
    <property type="match status" value="1"/>
</dbReference>
<dbReference type="Pfam" id="PF07645">
    <property type="entry name" value="EGF_CA"/>
    <property type="match status" value="3"/>
</dbReference>
<feature type="region of interest" description="Disordered" evidence="6">
    <location>
        <begin position="1"/>
        <end position="33"/>
    </location>
</feature>
<dbReference type="InterPro" id="IPR009030">
    <property type="entry name" value="Growth_fac_rcpt_cys_sf"/>
</dbReference>
<dbReference type="AlphaFoldDB" id="A0A8C4KZ35"/>
<reference evidence="8" key="3">
    <citation type="submission" date="2025-09" db="UniProtKB">
        <authorList>
            <consortium name="Ensembl"/>
        </authorList>
    </citation>
    <scope>IDENTIFICATION</scope>
</reference>
<proteinExistence type="predicted"/>
<comment type="caution">
    <text evidence="5">Lacks conserved residue(s) required for the propagation of feature annotation.</text>
</comment>
<protein>
    <recommendedName>
        <fullName evidence="7">EGF-like domain-containing protein</fullName>
    </recommendedName>
</protein>
<name>A0A8C4KZ35_EQUAS</name>
<reference evidence="8" key="2">
    <citation type="submission" date="2025-08" db="UniProtKB">
        <authorList>
            <consortium name="Ensembl"/>
        </authorList>
    </citation>
    <scope>IDENTIFICATION</scope>
</reference>
<dbReference type="PANTHER" id="PTHR24042">
    <property type="entry name" value="NEL HOMOLOG"/>
    <property type="match status" value="1"/>
</dbReference>
<dbReference type="GO" id="GO:0008201">
    <property type="term" value="F:heparin binding"/>
    <property type="evidence" value="ECO:0007669"/>
    <property type="project" value="TreeGrafter"/>
</dbReference>
<keyword evidence="2" id="KW-0677">Repeat</keyword>
<evidence type="ECO:0000313" key="8">
    <source>
        <dbReference type="Ensembl" id="ENSEASP00005000227.2"/>
    </source>
</evidence>
<keyword evidence="3" id="KW-1015">Disulfide bond</keyword>
<reference evidence="8 9" key="1">
    <citation type="journal article" date="2020" name="Nat. Commun.">
        <title>Donkey genomes provide new insights into domestication and selection for coat color.</title>
        <authorList>
            <person name="Wang"/>
            <person name="C."/>
            <person name="Li"/>
            <person name="H."/>
            <person name="Guo"/>
            <person name="Y."/>
            <person name="Huang"/>
            <person name="J."/>
            <person name="Sun"/>
            <person name="Y."/>
            <person name="Min"/>
            <person name="J."/>
            <person name="Wang"/>
            <person name="J."/>
            <person name="Fang"/>
            <person name="X."/>
            <person name="Zhao"/>
            <person name="Z."/>
            <person name="Wang"/>
            <person name="S."/>
            <person name="Zhang"/>
            <person name="Y."/>
            <person name="Liu"/>
            <person name="Q."/>
            <person name="Jiang"/>
            <person name="Q."/>
            <person name="Wang"/>
            <person name="X."/>
            <person name="Guo"/>
            <person name="Y."/>
            <person name="Yang"/>
            <person name="C."/>
            <person name="Wang"/>
            <person name="Y."/>
            <person name="Tian"/>
            <person name="F."/>
            <person name="Zhuang"/>
            <person name="G."/>
            <person name="Fan"/>
            <person name="Y."/>
            <person name="Gao"/>
            <person name="Q."/>
            <person name="Li"/>
            <person name="Y."/>
            <person name="Ju"/>
            <person name="Z."/>
            <person name="Li"/>
            <person name="J."/>
            <person name="Li"/>
            <person name="R."/>
            <person name="Hou"/>
            <person name="M."/>
            <person name="Yang"/>
            <person name="G."/>
            <person name="Liu"/>
            <person name="G."/>
            <person name="Liu"/>
            <person name="W."/>
            <person name="Guo"/>
            <person name="J."/>
            <person name="Pan"/>
            <person name="S."/>
            <person name="Fan"/>
            <person name="G."/>
            <person name="Zhang"/>
            <person name="W."/>
            <person name="Zhang"/>
            <person name="R."/>
            <person name="Yu"/>
            <person name="J."/>
            <person name="Zhang"/>
            <person name="X."/>
            <person name="Yin"/>
            <person name="Q."/>
            <person name="Ji"/>
            <person name="C."/>
            <person name="Jin"/>
            <person name="Y."/>
            <person name="Yue"/>
            <person name="G."/>
            <person name="Liu"/>
            <person name="M."/>
            <person name="Xu"/>
            <person name="J."/>
            <person name="Liu"/>
            <person name="S."/>
            <person name="Jordana"/>
            <person name="J."/>
            <person name="Noce"/>
            <person name="A."/>
            <person name="Amills"/>
            <person name="M."/>
            <person name="Wu"/>
            <person name="D.D."/>
            <person name="Li"/>
            <person name="S."/>
            <person name="Zhou"/>
            <person name="X. and Zhong"/>
            <person name="J."/>
        </authorList>
    </citation>
    <scope>NUCLEOTIDE SEQUENCE [LARGE SCALE GENOMIC DNA]</scope>
</reference>
<dbReference type="GO" id="GO:0005509">
    <property type="term" value="F:calcium ion binding"/>
    <property type="evidence" value="ECO:0007669"/>
    <property type="project" value="InterPro"/>
</dbReference>
<evidence type="ECO:0000256" key="6">
    <source>
        <dbReference type="SAM" id="MobiDB-lite"/>
    </source>
</evidence>
<evidence type="ECO:0000256" key="5">
    <source>
        <dbReference type="PROSITE-ProRule" id="PRU00076"/>
    </source>
</evidence>
<dbReference type="SUPFAM" id="SSF57184">
    <property type="entry name" value="Growth factor receptor domain"/>
    <property type="match status" value="1"/>
</dbReference>
<organism evidence="8 9">
    <name type="scientific">Equus asinus</name>
    <name type="common">Donkey</name>
    <name type="synonym">Equus africanus asinus</name>
    <dbReference type="NCBI Taxonomy" id="9793"/>
    <lineage>
        <taxon>Eukaryota</taxon>
        <taxon>Metazoa</taxon>
        <taxon>Chordata</taxon>
        <taxon>Craniata</taxon>
        <taxon>Vertebrata</taxon>
        <taxon>Euteleostomi</taxon>
        <taxon>Mammalia</taxon>
        <taxon>Eutheria</taxon>
        <taxon>Laurasiatheria</taxon>
        <taxon>Perissodactyla</taxon>
        <taxon>Equidae</taxon>
        <taxon>Equus</taxon>
    </lineage>
</organism>
<accession>A0A8C4KZ35</accession>
<dbReference type="PROSITE" id="PS00010">
    <property type="entry name" value="ASX_HYDROXYL"/>
    <property type="match status" value="2"/>
</dbReference>